<feature type="compositionally biased region" description="Basic and acidic residues" evidence="1">
    <location>
        <begin position="15"/>
        <end position="24"/>
    </location>
</feature>
<proteinExistence type="predicted"/>
<evidence type="ECO:0000256" key="1">
    <source>
        <dbReference type="SAM" id="MobiDB-lite"/>
    </source>
</evidence>
<protein>
    <submittedName>
        <fullName evidence="2">Short chain dehydrogenase</fullName>
    </submittedName>
</protein>
<organism evidence="2 3">
    <name type="scientific">Gordonia neofelifaecis NRRL B-59395</name>
    <dbReference type="NCBI Taxonomy" id="644548"/>
    <lineage>
        <taxon>Bacteria</taxon>
        <taxon>Bacillati</taxon>
        <taxon>Actinomycetota</taxon>
        <taxon>Actinomycetes</taxon>
        <taxon>Mycobacteriales</taxon>
        <taxon>Gordoniaceae</taxon>
        <taxon>Gordonia</taxon>
    </lineage>
</organism>
<evidence type="ECO:0000313" key="3">
    <source>
        <dbReference type="Proteomes" id="UP000035065"/>
    </source>
</evidence>
<dbReference type="Proteomes" id="UP000035065">
    <property type="component" value="Unassembled WGS sequence"/>
</dbReference>
<keyword evidence="3" id="KW-1185">Reference proteome</keyword>
<evidence type="ECO:0000313" key="2">
    <source>
        <dbReference type="EMBL" id="EGD54525.1"/>
    </source>
</evidence>
<gene>
    <name evidence="2" type="ORF">SCNU_13113</name>
</gene>
<dbReference type="eggNOG" id="COG4221">
    <property type="taxonomic scope" value="Bacteria"/>
</dbReference>
<name>F1YL65_9ACTN</name>
<dbReference type="EMBL" id="AEUD01000011">
    <property type="protein sequence ID" value="EGD54525.1"/>
    <property type="molecule type" value="Genomic_DNA"/>
</dbReference>
<dbReference type="STRING" id="644548.SCNU_13113"/>
<accession>F1YL65</accession>
<comment type="caution">
    <text evidence="2">The sequence shown here is derived from an EMBL/GenBank/DDBJ whole genome shotgun (WGS) entry which is preliminary data.</text>
</comment>
<feature type="compositionally biased region" description="Polar residues" evidence="1">
    <location>
        <begin position="1"/>
        <end position="11"/>
    </location>
</feature>
<dbReference type="AlphaFoldDB" id="F1YL65"/>
<reference evidence="2 3" key="1">
    <citation type="journal article" date="2011" name="J. Bacteriol.">
        <title>Draft Genome Sequence of Gordonia neofelifaecis NRRL B-59395, a Cholesterol-Degrading Actinomycete.</title>
        <authorList>
            <person name="Ge F."/>
            <person name="Li W."/>
            <person name="Chen G."/>
            <person name="Liu Y."/>
            <person name="Zhang G."/>
            <person name="Yong B."/>
            <person name="Wang Q."/>
            <person name="Wang N."/>
            <person name="Huang Z."/>
            <person name="Li W."/>
            <person name="Wang J."/>
            <person name="Wu C."/>
            <person name="Xie Q."/>
            <person name="Liu G."/>
        </authorList>
    </citation>
    <scope>NUCLEOTIDE SEQUENCE [LARGE SCALE GENOMIC DNA]</scope>
    <source>
        <strain evidence="2 3">NRRL B-59395</strain>
    </source>
</reference>
<sequence>MPQANSRSEPSLTDCGRKSRDTDMQRDIVAFEGGEYDPSKYLRAETVAAAVAAAVTAPADSHPTEIVLRPRASRRV</sequence>
<feature type="region of interest" description="Disordered" evidence="1">
    <location>
        <begin position="1"/>
        <end position="24"/>
    </location>
</feature>